<dbReference type="AlphaFoldDB" id="A0A1J1HJK7"/>
<proteinExistence type="predicted"/>
<sequence length="76" mass="9318">MEKKKKQKRRRRRESFPTKVKFLPCPKLYNRPTMGSFTHFLITQRVRQLANDTLRSLYYISTFSIFEKFNKNQQNT</sequence>
<name>A0A1J1HJK7_9DIPT</name>
<protein>
    <submittedName>
        <fullName evidence="1">CLUMA_CG001392, isoform A</fullName>
    </submittedName>
</protein>
<reference evidence="1 2" key="1">
    <citation type="submission" date="2015-04" db="EMBL/GenBank/DDBJ databases">
        <authorList>
            <person name="Syromyatnikov M.Y."/>
            <person name="Popov V.N."/>
        </authorList>
    </citation>
    <scope>NUCLEOTIDE SEQUENCE [LARGE SCALE GENOMIC DNA]</scope>
</reference>
<gene>
    <name evidence="1" type="ORF">CLUMA_CG001392</name>
</gene>
<dbReference type="EMBL" id="CVRI01000004">
    <property type="protein sequence ID" value="CRK87596.1"/>
    <property type="molecule type" value="Genomic_DNA"/>
</dbReference>
<organism evidence="1 2">
    <name type="scientific">Clunio marinus</name>
    <dbReference type="NCBI Taxonomy" id="568069"/>
    <lineage>
        <taxon>Eukaryota</taxon>
        <taxon>Metazoa</taxon>
        <taxon>Ecdysozoa</taxon>
        <taxon>Arthropoda</taxon>
        <taxon>Hexapoda</taxon>
        <taxon>Insecta</taxon>
        <taxon>Pterygota</taxon>
        <taxon>Neoptera</taxon>
        <taxon>Endopterygota</taxon>
        <taxon>Diptera</taxon>
        <taxon>Nematocera</taxon>
        <taxon>Chironomoidea</taxon>
        <taxon>Chironomidae</taxon>
        <taxon>Clunio</taxon>
    </lineage>
</organism>
<keyword evidence="2" id="KW-1185">Reference proteome</keyword>
<evidence type="ECO:0000313" key="2">
    <source>
        <dbReference type="Proteomes" id="UP000183832"/>
    </source>
</evidence>
<dbReference type="Proteomes" id="UP000183832">
    <property type="component" value="Unassembled WGS sequence"/>
</dbReference>
<accession>A0A1J1HJK7</accession>
<evidence type="ECO:0000313" key="1">
    <source>
        <dbReference type="EMBL" id="CRK87596.1"/>
    </source>
</evidence>